<dbReference type="AlphaFoldDB" id="A0A0G4GQJ0"/>
<evidence type="ECO:0000313" key="3">
    <source>
        <dbReference type="Proteomes" id="UP000041254"/>
    </source>
</evidence>
<keyword evidence="3" id="KW-1185">Reference proteome</keyword>
<dbReference type="VEuPathDB" id="CryptoDB:Vbra_18374"/>
<dbReference type="Proteomes" id="UP000041254">
    <property type="component" value="Unassembled WGS sequence"/>
</dbReference>
<protein>
    <submittedName>
        <fullName evidence="2">Uncharacterized protein</fullName>
    </submittedName>
</protein>
<gene>
    <name evidence="2" type="ORF">Vbra_18374</name>
</gene>
<feature type="region of interest" description="Disordered" evidence="1">
    <location>
        <begin position="140"/>
        <end position="206"/>
    </location>
</feature>
<dbReference type="InParanoid" id="A0A0G4GQJ0"/>
<reference evidence="2 3" key="1">
    <citation type="submission" date="2014-11" db="EMBL/GenBank/DDBJ databases">
        <authorList>
            <person name="Zhu J."/>
            <person name="Qi W."/>
            <person name="Song R."/>
        </authorList>
    </citation>
    <scope>NUCLEOTIDE SEQUENCE [LARGE SCALE GENOMIC DNA]</scope>
</reference>
<dbReference type="EMBL" id="CDMY01000759">
    <property type="protein sequence ID" value="CEM32716.1"/>
    <property type="molecule type" value="Genomic_DNA"/>
</dbReference>
<name>A0A0G4GQJ0_VITBC</name>
<organism evidence="2 3">
    <name type="scientific">Vitrella brassicaformis (strain CCMP3155)</name>
    <dbReference type="NCBI Taxonomy" id="1169540"/>
    <lineage>
        <taxon>Eukaryota</taxon>
        <taxon>Sar</taxon>
        <taxon>Alveolata</taxon>
        <taxon>Colpodellida</taxon>
        <taxon>Vitrellaceae</taxon>
        <taxon>Vitrella</taxon>
    </lineage>
</organism>
<proteinExistence type="predicted"/>
<feature type="compositionally biased region" description="Basic and acidic residues" evidence="1">
    <location>
        <begin position="166"/>
        <end position="178"/>
    </location>
</feature>
<evidence type="ECO:0000256" key="1">
    <source>
        <dbReference type="SAM" id="MobiDB-lite"/>
    </source>
</evidence>
<sequence>MAFLLAADPIAQWSDGEREHRTKQMDLYSRAKLQAGKEPLDFAAYSMAHSARPFADSSAVQSTMCPGLFWRTKEYRLRSKKGVPPAIGRLLETFKKPNWRPALKSGEKINFFNTLAHKYDGKEAAYMSMRTLTVAIPAEPGRAHTSHPRHRISTVPVLPKVSQPPQDKDKDEQKEKGTQEVLAEAFNKDDQQQHKAPASDTQKTVSVPLGTDKTATRVRPSTTIGPGATQLRTSFIRTARGDLIDTLAHSSRPSEIAFMANVWVRR</sequence>
<accession>A0A0G4GQJ0</accession>
<evidence type="ECO:0000313" key="2">
    <source>
        <dbReference type="EMBL" id="CEM32716.1"/>
    </source>
</evidence>